<comment type="caution">
    <text evidence="7">The sequence shown here is derived from an EMBL/GenBank/DDBJ whole genome shotgun (WGS) entry which is preliminary data.</text>
</comment>
<evidence type="ECO:0000256" key="1">
    <source>
        <dbReference type="ARBA" id="ARBA00004141"/>
    </source>
</evidence>
<gene>
    <name evidence="7" type="ORF">CVLEPA_LOCUS6233</name>
</gene>
<evidence type="ECO:0008006" key="9">
    <source>
        <dbReference type="Google" id="ProtNLM"/>
    </source>
</evidence>
<keyword evidence="8" id="KW-1185">Reference proteome</keyword>
<keyword evidence="5 6" id="KW-0472">Membrane</keyword>
<organism evidence="7 8">
    <name type="scientific">Clavelina lepadiformis</name>
    <name type="common">Light-bulb sea squirt</name>
    <name type="synonym">Ascidia lepadiformis</name>
    <dbReference type="NCBI Taxonomy" id="159417"/>
    <lineage>
        <taxon>Eukaryota</taxon>
        <taxon>Metazoa</taxon>
        <taxon>Chordata</taxon>
        <taxon>Tunicata</taxon>
        <taxon>Ascidiacea</taxon>
        <taxon>Aplousobranchia</taxon>
        <taxon>Clavelinidae</taxon>
        <taxon>Clavelina</taxon>
    </lineage>
</organism>
<protein>
    <recommendedName>
        <fullName evidence="9">Transmembrane protein 245</fullName>
    </recommendedName>
</protein>
<feature type="transmembrane region" description="Helical" evidence="6">
    <location>
        <begin position="559"/>
        <end position="581"/>
    </location>
</feature>
<keyword evidence="3 6" id="KW-0812">Transmembrane</keyword>
<feature type="transmembrane region" description="Helical" evidence="6">
    <location>
        <begin position="468"/>
        <end position="491"/>
    </location>
</feature>
<reference evidence="7 8" key="1">
    <citation type="submission" date="2024-02" db="EMBL/GenBank/DDBJ databases">
        <authorList>
            <person name="Daric V."/>
            <person name="Darras S."/>
        </authorList>
    </citation>
    <scope>NUCLEOTIDE SEQUENCE [LARGE SCALE GENOMIC DNA]</scope>
</reference>
<feature type="transmembrane region" description="Helical" evidence="6">
    <location>
        <begin position="438"/>
        <end position="456"/>
    </location>
</feature>
<feature type="transmembrane region" description="Helical" evidence="6">
    <location>
        <begin position="86"/>
        <end position="118"/>
    </location>
</feature>
<evidence type="ECO:0000256" key="2">
    <source>
        <dbReference type="ARBA" id="ARBA00009773"/>
    </source>
</evidence>
<evidence type="ECO:0000256" key="4">
    <source>
        <dbReference type="ARBA" id="ARBA00022989"/>
    </source>
</evidence>
<evidence type="ECO:0000256" key="3">
    <source>
        <dbReference type="ARBA" id="ARBA00022692"/>
    </source>
</evidence>
<dbReference type="InterPro" id="IPR002549">
    <property type="entry name" value="AI-2E-like"/>
</dbReference>
<sequence>MLEDNVPLIVGTSVLPFSLFSTLSDWLGSTLMSKWRISTATVLVGLQSKGLENSDTTDRVSDVQDENYSQQLHNNNLNAENGNSKVYFNILFVVFAIIIMWLYIWLLLILLIPLAFWVSKKLLLHNSTTTLIEDLCQRFFAKTLADVRTEVSNYIQAHKDAVFPEPLPRIASVLRKGDKSIQVNLLSSLPTVTTILIILFIFSSAIFMTVFLTVKIQQESFLVVHITSNMINETFSQNPEYQKWLPGDETMQKKMDTFVDTVYLQGRDWISQKIGTTIGQTANVTKVEKQVLQIWDQLYHGLFMKKGHSTPKLSRKNSFRSVSDSGLISGVIDLFNMSEVITWLQDNVSALMSLGETLLSVIQSNMTLIMSLFTAVFTTLLSGGTMVLNFILSLVIFFTALFYLLASSSEQYKPVEIIGSVIRPLSMGTPIEKALEEVVSGVFGASLKMFGFYGLYTWVNHSMFGSNLVYIPSVLAALFGVVPLITTYWVCLPSALEIWLLQGSIMRAAGLVVCQFLPTFVVDTAIYKDIAQSGGGTHPYLTGLAVAGGVYTFGLEGAIAGPLILCLVLVAFNLYTTATLTSSNIRQLFKK</sequence>
<keyword evidence="4 6" id="KW-1133">Transmembrane helix</keyword>
<proteinExistence type="inferred from homology"/>
<evidence type="ECO:0000256" key="6">
    <source>
        <dbReference type="SAM" id="Phobius"/>
    </source>
</evidence>
<feature type="transmembrane region" description="Helical" evidence="6">
    <location>
        <begin position="498"/>
        <end position="518"/>
    </location>
</feature>
<comment type="subcellular location">
    <subcellularLocation>
        <location evidence="1">Membrane</location>
        <topology evidence="1">Multi-pass membrane protein</topology>
    </subcellularLocation>
</comment>
<dbReference type="PANTHER" id="PTHR21716:SF4">
    <property type="entry name" value="TRANSMEMBRANE PROTEIN 245"/>
    <property type="match status" value="1"/>
</dbReference>
<evidence type="ECO:0000256" key="5">
    <source>
        <dbReference type="ARBA" id="ARBA00023136"/>
    </source>
</evidence>
<dbReference type="EMBL" id="CAWYQH010000035">
    <property type="protein sequence ID" value="CAK8676798.1"/>
    <property type="molecule type" value="Genomic_DNA"/>
</dbReference>
<evidence type="ECO:0000313" key="8">
    <source>
        <dbReference type="Proteomes" id="UP001642483"/>
    </source>
</evidence>
<evidence type="ECO:0000313" key="7">
    <source>
        <dbReference type="EMBL" id="CAK8676798.1"/>
    </source>
</evidence>
<accession>A0ABP0FD67</accession>
<comment type="similarity">
    <text evidence="2">Belongs to the autoinducer-2 exporter (AI-2E) (TC 2.A.86) family.</text>
</comment>
<feature type="transmembrane region" description="Helical" evidence="6">
    <location>
        <begin position="387"/>
        <end position="406"/>
    </location>
</feature>
<feature type="transmembrane region" description="Helical" evidence="6">
    <location>
        <begin position="6"/>
        <end position="27"/>
    </location>
</feature>
<dbReference type="Proteomes" id="UP001642483">
    <property type="component" value="Unassembled WGS sequence"/>
</dbReference>
<dbReference type="PANTHER" id="PTHR21716">
    <property type="entry name" value="TRANSMEMBRANE PROTEIN"/>
    <property type="match status" value="1"/>
</dbReference>
<name>A0ABP0FD67_CLALP</name>
<feature type="transmembrane region" description="Helical" evidence="6">
    <location>
        <begin position="192"/>
        <end position="214"/>
    </location>
</feature>
<feature type="transmembrane region" description="Helical" evidence="6">
    <location>
        <begin position="358"/>
        <end position="381"/>
    </location>
</feature>